<dbReference type="Proteomes" id="UP000246702">
    <property type="component" value="Unassembled WGS sequence"/>
</dbReference>
<accession>A0A317XBV0</accession>
<evidence type="ECO:0000313" key="3">
    <source>
        <dbReference type="Proteomes" id="UP000246702"/>
    </source>
</evidence>
<protein>
    <submittedName>
        <fullName evidence="2">Uncharacterized protein</fullName>
    </submittedName>
</protein>
<feature type="region of interest" description="Disordered" evidence="1">
    <location>
        <begin position="56"/>
        <end position="110"/>
    </location>
</feature>
<evidence type="ECO:0000256" key="1">
    <source>
        <dbReference type="SAM" id="MobiDB-lite"/>
    </source>
</evidence>
<keyword evidence="3" id="KW-1185">Reference proteome</keyword>
<sequence>MPRFRPIPLAYGVKAKQAAEAIKQETQTSPGTPSDADSNANVIWCPFHQKVDSHFPSTCSLRNQDPKSARGSGNRGRGCGGSNRDRGGLSHANNTTVDESEADDSEALVPVPSGGSSNAAFICFDSLNAFAIDIFYDTVQFASGVVPPPHILPRLLRHLYNMQTACQIRYESSLFPYRLR</sequence>
<proteinExistence type="predicted"/>
<organism evidence="2 3">
    <name type="scientific">Aspergillus sclerotioniger CBS 115572</name>
    <dbReference type="NCBI Taxonomy" id="1450535"/>
    <lineage>
        <taxon>Eukaryota</taxon>
        <taxon>Fungi</taxon>
        <taxon>Dikarya</taxon>
        <taxon>Ascomycota</taxon>
        <taxon>Pezizomycotina</taxon>
        <taxon>Eurotiomycetes</taxon>
        <taxon>Eurotiomycetidae</taxon>
        <taxon>Eurotiales</taxon>
        <taxon>Aspergillaceae</taxon>
        <taxon>Aspergillus</taxon>
        <taxon>Aspergillus subgen. Circumdati</taxon>
    </lineage>
</organism>
<name>A0A317XBV0_9EURO</name>
<dbReference type="RefSeq" id="XP_025472784.1">
    <property type="nucleotide sequence ID" value="XM_025605736.1"/>
</dbReference>
<dbReference type="AlphaFoldDB" id="A0A317XBV0"/>
<dbReference type="EMBL" id="MSFK01000002">
    <property type="protein sequence ID" value="PWY96023.1"/>
    <property type="molecule type" value="Genomic_DNA"/>
</dbReference>
<comment type="caution">
    <text evidence="2">The sequence shown here is derived from an EMBL/GenBank/DDBJ whole genome shotgun (WGS) entry which is preliminary data.</text>
</comment>
<gene>
    <name evidence="2" type="ORF">BO94DRAFT_143216</name>
</gene>
<evidence type="ECO:0000313" key="2">
    <source>
        <dbReference type="EMBL" id="PWY96023.1"/>
    </source>
</evidence>
<dbReference type="GeneID" id="37107879"/>
<reference evidence="2 3" key="1">
    <citation type="submission" date="2016-12" db="EMBL/GenBank/DDBJ databases">
        <title>The genomes of Aspergillus section Nigri reveals drivers in fungal speciation.</title>
        <authorList>
            <consortium name="DOE Joint Genome Institute"/>
            <person name="Vesth T.C."/>
            <person name="Nybo J."/>
            <person name="Theobald S."/>
            <person name="Brandl J."/>
            <person name="Frisvad J.C."/>
            <person name="Nielsen K.F."/>
            <person name="Lyhne E.K."/>
            <person name="Kogle M.E."/>
            <person name="Kuo A."/>
            <person name="Riley R."/>
            <person name="Clum A."/>
            <person name="Nolan M."/>
            <person name="Lipzen A."/>
            <person name="Salamov A."/>
            <person name="Henrissat B."/>
            <person name="Wiebenga A."/>
            <person name="De Vries R.P."/>
            <person name="Grigoriev I.V."/>
            <person name="Mortensen U.H."/>
            <person name="Andersen M.R."/>
            <person name="Baker S.E."/>
        </authorList>
    </citation>
    <scope>NUCLEOTIDE SEQUENCE [LARGE SCALE GENOMIC DNA]</scope>
    <source>
        <strain evidence="2 3">CBS 115572</strain>
    </source>
</reference>